<dbReference type="CDD" id="cd00761">
    <property type="entry name" value="Glyco_tranf_GTA_type"/>
    <property type="match status" value="1"/>
</dbReference>
<accession>A0A412IWC0</accession>
<keyword evidence="2" id="KW-0808">Transferase</keyword>
<gene>
    <name evidence="2" type="ORF">DWX94_00695</name>
</gene>
<reference evidence="2 3" key="1">
    <citation type="submission" date="2018-08" db="EMBL/GenBank/DDBJ databases">
        <title>A genome reference for cultivated species of the human gut microbiota.</title>
        <authorList>
            <person name="Zou Y."/>
            <person name="Xue W."/>
            <person name="Luo G."/>
        </authorList>
    </citation>
    <scope>NUCLEOTIDE SEQUENCE [LARGE SCALE GENOMIC DNA]</scope>
    <source>
        <strain evidence="2 3">AF22-21</strain>
    </source>
</reference>
<dbReference type="GO" id="GO:0016758">
    <property type="term" value="F:hexosyltransferase activity"/>
    <property type="evidence" value="ECO:0007669"/>
    <property type="project" value="UniProtKB-ARBA"/>
</dbReference>
<evidence type="ECO:0000313" key="3">
    <source>
        <dbReference type="Proteomes" id="UP000283295"/>
    </source>
</evidence>
<sequence length="343" mass="39277">MSEKILSVIIPSYNSKPYLDKCLASLIVPDRMDQMDIIVVNDGSTDGSEAICQDYINRYPDSVSLINKENGGHGSAINAGSEAARGKYMKVLDADDWFNTESIPEFLDIISGASADVVLTCHHTINISTGEIKNWRCFPDEPGREYTMEEVMGNWKNFDRSLTFHGITYRTEFYREHGVKLAENVFYEDHEYATYPCCVAHTILPLGLFIYEYRIGDVSQSVSAENQLKRIDHTKMVIVKMLKNRVDITDQWALEYCDKKIHLLLLSFMVTSMLCDPDRKKGVARVDQLMGYIAKKDRHVVEMTMSHYKILKLLNAAHVGLEGYNRMLNSKLYNKLRHNKSFD</sequence>
<dbReference type="AlphaFoldDB" id="A0A412IWC0"/>
<dbReference type="Gene3D" id="3.90.550.10">
    <property type="entry name" value="Spore Coat Polysaccharide Biosynthesis Protein SpsA, Chain A"/>
    <property type="match status" value="1"/>
</dbReference>
<dbReference type="Proteomes" id="UP000283295">
    <property type="component" value="Unassembled WGS sequence"/>
</dbReference>
<name>A0A412IWC0_9FIRM</name>
<feature type="domain" description="Glycosyltransferase 2-like" evidence="1">
    <location>
        <begin position="7"/>
        <end position="166"/>
    </location>
</feature>
<comment type="caution">
    <text evidence="2">The sequence shown here is derived from an EMBL/GenBank/DDBJ whole genome shotgun (WGS) entry which is preliminary data.</text>
</comment>
<evidence type="ECO:0000259" key="1">
    <source>
        <dbReference type="Pfam" id="PF00535"/>
    </source>
</evidence>
<dbReference type="PANTHER" id="PTHR22916:SF3">
    <property type="entry name" value="UDP-GLCNAC:BETAGAL BETA-1,3-N-ACETYLGLUCOSAMINYLTRANSFERASE-LIKE PROTEIN 1"/>
    <property type="match status" value="1"/>
</dbReference>
<dbReference type="GeneID" id="92831064"/>
<dbReference type="InterPro" id="IPR001173">
    <property type="entry name" value="Glyco_trans_2-like"/>
</dbReference>
<dbReference type="RefSeq" id="WP_004852108.1">
    <property type="nucleotide sequence ID" value="NZ_CP102278.1"/>
</dbReference>
<evidence type="ECO:0000313" key="2">
    <source>
        <dbReference type="EMBL" id="RGS44346.1"/>
    </source>
</evidence>
<protein>
    <submittedName>
        <fullName evidence="2">Glycosyltransferase family 2 protein</fullName>
    </submittedName>
</protein>
<dbReference type="SUPFAM" id="SSF53448">
    <property type="entry name" value="Nucleotide-diphospho-sugar transferases"/>
    <property type="match status" value="1"/>
</dbReference>
<dbReference type="PANTHER" id="PTHR22916">
    <property type="entry name" value="GLYCOSYLTRANSFERASE"/>
    <property type="match status" value="1"/>
</dbReference>
<organism evidence="2 3">
    <name type="scientific">Coprococcus eutactus</name>
    <dbReference type="NCBI Taxonomy" id="33043"/>
    <lineage>
        <taxon>Bacteria</taxon>
        <taxon>Bacillati</taxon>
        <taxon>Bacillota</taxon>
        <taxon>Clostridia</taxon>
        <taxon>Lachnospirales</taxon>
        <taxon>Lachnospiraceae</taxon>
        <taxon>Coprococcus</taxon>
    </lineage>
</organism>
<dbReference type="InterPro" id="IPR029044">
    <property type="entry name" value="Nucleotide-diphossugar_trans"/>
</dbReference>
<dbReference type="OrthoDB" id="9810303at2"/>
<dbReference type="Pfam" id="PF00535">
    <property type="entry name" value="Glycos_transf_2"/>
    <property type="match status" value="1"/>
</dbReference>
<dbReference type="EMBL" id="QRVK01000001">
    <property type="protein sequence ID" value="RGS44346.1"/>
    <property type="molecule type" value="Genomic_DNA"/>
</dbReference>
<proteinExistence type="predicted"/>